<accession>A0AAW8DHT0</accession>
<keyword evidence="4 5" id="KW-0472">Membrane</keyword>
<dbReference type="GO" id="GO:0005886">
    <property type="term" value="C:plasma membrane"/>
    <property type="evidence" value="ECO:0007669"/>
    <property type="project" value="UniProtKB-SubCell"/>
</dbReference>
<dbReference type="RefSeq" id="WP_306962235.1">
    <property type="nucleotide sequence ID" value="NZ_JAUSRG010000008.1"/>
</dbReference>
<evidence type="ECO:0000313" key="9">
    <source>
        <dbReference type="Proteomes" id="UP001230951"/>
    </source>
</evidence>
<comment type="caution">
    <text evidence="7">The sequence shown here is derived from an EMBL/GenBank/DDBJ whole genome shotgun (WGS) entry which is preliminary data.</text>
</comment>
<dbReference type="EMBL" id="JAUSTF010000006">
    <property type="protein sequence ID" value="MDQ0181566.1"/>
    <property type="molecule type" value="Genomic_DNA"/>
</dbReference>
<keyword evidence="3 5" id="KW-1133">Transmembrane helix</keyword>
<reference evidence="7 9" key="1">
    <citation type="submission" date="2023-07" db="EMBL/GenBank/DDBJ databases">
        <title>Sorghum-associated microbial communities from plants grown in Nebraska, USA.</title>
        <authorList>
            <person name="Schachtman D."/>
        </authorList>
    </citation>
    <scope>NUCLEOTIDE SEQUENCE</scope>
    <source>
        <strain evidence="7">DS1006</strain>
        <strain evidence="8 9">DS1016</strain>
    </source>
</reference>
<dbReference type="Gene3D" id="1.20.1250.20">
    <property type="entry name" value="MFS general substrate transporter like domains"/>
    <property type="match status" value="1"/>
</dbReference>
<dbReference type="InterPro" id="IPR036259">
    <property type="entry name" value="MFS_trans_sf"/>
</dbReference>
<comment type="subcellular location">
    <subcellularLocation>
        <location evidence="1">Cell membrane</location>
        <topology evidence="1">Multi-pass membrane protein</topology>
    </subcellularLocation>
</comment>
<protein>
    <submittedName>
        <fullName evidence="7">Benzoate transport</fullName>
    </submittedName>
</protein>
<dbReference type="GO" id="GO:0046943">
    <property type="term" value="F:carboxylic acid transmembrane transporter activity"/>
    <property type="evidence" value="ECO:0007669"/>
    <property type="project" value="TreeGrafter"/>
</dbReference>
<proteinExistence type="predicted"/>
<dbReference type="PROSITE" id="PS00217">
    <property type="entry name" value="SUGAR_TRANSPORT_2"/>
    <property type="match status" value="1"/>
</dbReference>
<evidence type="ECO:0000256" key="2">
    <source>
        <dbReference type="ARBA" id="ARBA00022692"/>
    </source>
</evidence>
<dbReference type="Proteomes" id="UP001242995">
    <property type="component" value="Unassembled WGS sequence"/>
</dbReference>
<feature type="transmembrane region" description="Helical" evidence="5">
    <location>
        <begin position="74"/>
        <end position="93"/>
    </location>
</feature>
<name>A0AAW8DHT0_9MICC</name>
<feature type="transmembrane region" description="Helical" evidence="5">
    <location>
        <begin position="332"/>
        <end position="354"/>
    </location>
</feature>
<dbReference type="Proteomes" id="UP001230951">
    <property type="component" value="Unassembled WGS sequence"/>
</dbReference>
<dbReference type="PROSITE" id="PS50850">
    <property type="entry name" value="MFS"/>
    <property type="match status" value="1"/>
</dbReference>
<evidence type="ECO:0000256" key="1">
    <source>
        <dbReference type="ARBA" id="ARBA00004651"/>
    </source>
</evidence>
<evidence type="ECO:0000256" key="4">
    <source>
        <dbReference type="ARBA" id="ARBA00023136"/>
    </source>
</evidence>
<feature type="transmembrane region" description="Helical" evidence="5">
    <location>
        <begin position="396"/>
        <end position="416"/>
    </location>
</feature>
<feature type="domain" description="Major facilitator superfamily (MFS) profile" evidence="6">
    <location>
        <begin position="8"/>
        <end position="421"/>
    </location>
</feature>
<evidence type="ECO:0000313" key="8">
    <source>
        <dbReference type="EMBL" id="MDQ0181566.1"/>
    </source>
</evidence>
<feature type="transmembrane region" description="Helical" evidence="5">
    <location>
        <begin position="366"/>
        <end position="390"/>
    </location>
</feature>
<feature type="transmembrane region" description="Helical" evidence="5">
    <location>
        <begin position="44"/>
        <end position="62"/>
    </location>
</feature>
<keyword evidence="9" id="KW-1185">Reference proteome</keyword>
<feature type="transmembrane region" description="Helical" evidence="5">
    <location>
        <begin position="162"/>
        <end position="182"/>
    </location>
</feature>
<dbReference type="EMBL" id="JAUSRG010000008">
    <property type="protein sequence ID" value="MDP9905955.1"/>
    <property type="molecule type" value="Genomic_DNA"/>
</dbReference>
<sequence length="443" mass="46010">MSRFQVVTVSICLILIMIDGFDVLVMSFTAPALSAEWKVPPIELGYLLSAGLFGMSAGSIFLTPLADKIGRRNLTLVALSIISIGMILSVGAADVQQLIACRVFTGLGIGGMIANLSVIVSEYSSDRRRGLAMGIFSAGYPIGGAMGGVIAGALIAGYGWRAAFAFGAVISVAMLVASWFLLPESLEYLAEKGTASSLPRINRILGKMGRPLLTEIPPAASLEQISGSVFKEVFGPKMLSRTVLMWIGYAFLIAAFYFANTWTPKIMAEAAGNNQIGVTAGILISTGGIVGALGFGILSTWIKSRLLNTLCLVLAGIAYVGFASSFGATGLALALAAMVGMLTNAGVAGYCTIVPPLYSAKARASGFGWMIGVGRLVSIVAPILVGYLIAAGMPPVTIFYVFAVPLLLSALCCIALGQVLRRQEAVDIAGVEENAVRATGGAL</sequence>
<evidence type="ECO:0000256" key="3">
    <source>
        <dbReference type="ARBA" id="ARBA00022989"/>
    </source>
</evidence>
<dbReference type="InterPro" id="IPR011701">
    <property type="entry name" value="MFS"/>
</dbReference>
<feature type="transmembrane region" description="Helical" evidence="5">
    <location>
        <begin position="306"/>
        <end position="326"/>
    </location>
</feature>
<organism evidence="7 10">
    <name type="scientific">Arthrobacter bambusae</name>
    <dbReference type="NCBI Taxonomy" id="1338426"/>
    <lineage>
        <taxon>Bacteria</taxon>
        <taxon>Bacillati</taxon>
        <taxon>Actinomycetota</taxon>
        <taxon>Actinomycetes</taxon>
        <taxon>Micrococcales</taxon>
        <taxon>Micrococcaceae</taxon>
        <taxon>Arthrobacter</taxon>
    </lineage>
</organism>
<feature type="transmembrane region" description="Helical" evidence="5">
    <location>
        <begin position="131"/>
        <end position="156"/>
    </location>
</feature>
<evidence type="ECO:0000313" key="10">
    <source>
        <dbReference type="Proteomes" id="UP001242995"/>
    </source>
</evidence>
<dbReference type="InterPro" id="IPR020846">
    <property type="entry name" value="MFS_dom"/>
</dbReference>
<dbReference type="InterPro" id="IPR005829">
    <property type="entry name" value="Sugar_transporter_CS"/>
</dbReference>
<dbReference type="PANTHER" id="PTHR23508">
    <property type="entry name" value="CARBOXYLIC ACID TRANSPORTER PROTEIN HOMOLOG"/>
    <property type="match status" value="1"/>
</dbReference>
<evidence type="ECO:0000259" key="6">
    <source>
        <dbReference type="PROSITE" id="PS50850"/>
    </source>
</evidence>
<dbReference type="PANTHER" id="PTHR23508:SF10">
    <property type="entry name" value="CARBOXYLIC ACID TRANSPORTER PROTEIN HOMOLOG"/>
    <property type="match status" value="1"/>
</dbReference>
<dbReference type="AlphaFoldDB" id="A0AAW8DHT0"/>
<gene>
    <name evidence="7" type="ORF">J2S90_002926</name>
    <name evidence="8" type="ORF">J2S93_003004</name>
</gene>
<dbReference type="SUPFAM" id="SSF103473">
    <property type="entry name" value="MFS general substrate transporter"/>
    <property type="match status" value="1"/>
</dbReference>
<keyword evidence="2 5" id="KW-0812">Transmembrane</keyword>
<feature type="transmembrane region" description="Helical" evidence="5">
    <location>
        <begin position="278"/>
        <end position="299"/>
    </location>
</feature>
<feature type="transmembrane region" description="Helical" evidence="5">
    <location>
        <begin position="99"/>
        <end position="119"/>
    </location>
</feature>
<dbReference type="Pfam" id="PF07690">
    <property type="entry name" value="MFS_1"/>
    <property type="match status" value="1"/>
</dbReference>
<feature type="transmembrane region" description="Helical" evidence="5">
    <location>
        <begin position="238"/>
        <end position="258"/>
    </location>
</feature>
<evidence type="ECO:0000256" key="5">
    <source>
        <dbReference type="SAM" id="Phobius"/>
    </source>
</evidence>
<evidence type="ECO:0000313" key="7">
    <source>
        <dbReference type="EMBL" id="MDP9905955.1"/>
    </source>
</evidence>